<keyword evidence="2" id="KW-1185">Reference proteome</keyword>
<sequence length="2956" mass="319830">NTGRIEAKTQNVHLQSRAEIKQDGSVIARTGEVNAKAQTTLSQRGETIAKGKISYKAADVNTTQSSLIAAGVTTTQTDKGENRQLDRQTQQGSAVDIQADNHAQLAGHNIAAGTLNIAAQSVNLDNSQNNAHDIHLQAHSGNIQADNSQLSAVENLRISTPKTLSTQHSQLSANRIQTTQQDLITKGATWKQTGTEDFRLSGKYIQTQGATLSTQGRFVIQADHLNNEQGILFSEQTLSITGDKINTQKGQLIGQDVLLQANTTNNDSGLIYAKNHLDLTSAHQLSNQHAQDKQQGIIAQKSLTLHSQALSNTQGYISAGEQATFHVAQIDNQAGKIRTDGPLTLNSRQVTNNQGVLFSQKNMQLAVDHLSQQQGHIESEQLTFKGQQLHSSEKSAIIANQIDITTAQQLANIDSQIIAEQQANFRTGGQLNNQGGTIASREQDLTLHTAQHALNNQQGKLIASRHLTVESGEFTNDEGTIFAQNVMINTNQQSLKNRHTLNANRNQGILAQDKLQLNLGDLDNQQGLISSDNQLNIQAKQLTNQHGQLRSQGVANIEATALINDHGHVQSASALQLISQTIAQQNGVINGKALQINTAQLNSHQHSEISGEDVHIDTALLDNNQSHILAEQTLDLNARQGIKNQQGTIASLKGNAQINTQQTALENQQGTLFANAQLTLNTGHINNQQGTIRAQQLTIDTHQQSIDNRQTLADNTKGIIAEDLTLHSAALNNAQGRVIVKNQGTLITDSLDNQSGEILMKHQGDIHTKQTNNVKGVIATTEGDLKLHTATTLQNQQGTITSKGHLSLESAGLDNQQGMIAANTLDLNSLKQTLFNQQGKITAQESAVLNTGEIHNQQGLIRADKQLTLDAHQHNIHNQNTQGKDQGIVGLGQIVLQNITALSNTQGFIYGKQGLDIVAQDSIHNAQGVLESDNRLTLSANKLDNQAGTIRGQHASLRAEHIDNRAISQQGSLIIGSQTLTLNSQHIDNQGTKASASEPQQGIQSQQLNIHTDTLSNQQGGIYSGDTAHMTVTAQLNNQQGELLSANHLTIEDKGQLTLNNQAGIIQSKNALSIKAKTLEDEGKIKTQGDLSIGLIDSFTLNQAFEVGRNLDFRTEGDFQNNTSLVIGNKALISAKNINNTASAEISAEYTALSANTLTNRGLIDGTKTVLHTQQLDNIGTGRIYGNHLSIQAKTLNNIAEESNNETKAATIAARERLDLGVGTLTNRDHALIFSVNEMAIGGALDQNGYAIGKADFIDNGSATIEALGKGWINASRLLNHDIHLKTGIDEQNENYRLYARQYTENGLQMMTDWYREGEEYDGKWHRYNGHKSGHTRFLFHDKTKQDPKAFSHGQHDFWHERIFNRNTKTTTIEHADPAKILIGGDLVLAGESQHNQYSKLSIGGRLILNDQVFTQNDENQNVGSLINEDLIGYIDTHDVGDFKRYYFKREPTRGRRWSHKNFREVDIHNKIDETSQTPFFFKLDLNPIGQSIKEGSQKTIEDKLTTQDVNLNTIKIIAPTVRNLNQTSLLAPEIQEAKPIDVLATPTLDEKDKNTIVSSGQVIGTLNTQIDNLDQFSELKMPVIKTHLADIRLPDASLYKINPNTPNGYLVEVDPRFTDRQQWLSSDYMFNALRYDHENQHKRLGDGFYEQRLINEQIHQLTGRHHIAGYKNDLEQYKALMNSGIEYAKKFNLTPGIGLTAQQMSELTTDMVWFVNKTLTLANGQSITVLTPQVYLVARNTDIHAQGAVISANQIIGNVGNVENSGVIAGRKLTHLNAEQFTNRGVVLGDSVDLSAKQTLVNLGGRIEAVDSLALSAVKGIEIGSTLSHAQDKAGHFSQTLLDQLGSVNVTGKGGKLTISSQENVSIKGAEINSQGTAHISGKSIDINTLTTKNKTHYIGDANNYYRLDQKSEVGSTIQSKEGIKLIANNDVNLRQATVSSEDSSVLVGSLNGKINIEAGRTEEQLATGRTWTHRGTVSKTTDIHRYKHDIQHAEGSQIDGKNVAIIANKGDVNIKGSTVVGEEKTQIAGENVSILSDTHSQFRDEFKQTRKSGLMGSGGIGFTIGSKKERIEQDNRQESAAHSQVGSLTGDTHILARKHYQQTGSIVSSRDGDVNILAESGKIEAARSDYESNYKRTTEQKGLTISLNVPVVQAIQAAASAAKSVQKVGESKNNRINAMAAANAGFEAMRAAEQLAKATEAIGNGAQGMSQGVSVSITYGQQKSVETRHSEGNQAEKSQINAGGKVNIQMAGAGKDSTLTIAGADIGGQQGTKLKAEGNIDVLAVDENHLERSTNKSSGFNVGVAIAFQNGVSAGITAGANVAKGYGNGDSQAWVGSQIGSRTGKTEIESGETVNIKGSQVLGHKVNLVADNLNIESLQDTARYKGKQMSASGQVTVGYGFSASGSFNQSKVNSDYASVKTQAGIFAGDGGYDIEVNKHTDLKGGLITSSDKAEAEDRNRFSTGTLSHEDVGNHSSHSANGFGLSGGVTVSGGEAPQELGGVKLLEVGQNHQDGGAKVELGGVAGVGSQGNWGVAKGLATALLGQVSDKGSDNSVTTSSINTHNIHIRDEQAQLELTGKTAEETAQAISQPNSHRTLAQADVEKIKSDLEQNLAISNEFVNKVSEIGDEIHYRIEKNEQNIFVKEKREAGCQSIECIQEHALDVNKLDVPRTKEEAEKLARMYAHGILNKDDKSRTIGAIQYGGKDYLENDVLVVRKPYTSINAELGFTVLERFRAGLDMPSVFGASNASKEQAKVWGLLEEYNKQNPNNPVDLKHLAHSLGVSSTKNAMNWAAYKGITLDNTVLHANTVGTSYPMRNSTIGGTLSGGLYNQGYTEKAASLFKSGTIEYAVAPRDTVATGANLPFVPGALSFGIGNTNTTGNNLSGIPLVGIVTGAHTKAYYKDEEVIKFLTPDREQYNKITNYQQEIWGKIGPKTKSIYFQNGSVINNNEVVK</sequence>
<evidence type="ECO:0000313" key="1">
    <source>
        <dbReference type="EMBL" id="PJG84588.1"/>
    </source>
</evidence>
<dbReference type="RefSeq" id="WP_100289554.1">
    <property type="nucleotide sequence ID" value="NZ_PHHA01000027.1"/>
</dbReference>
<evidence type="ECO:0000313" key="2">
    <source>
        <dbReference type="Proteomes" id="UP000229329"/>
    </source>
</evidence>
<evidence type="ECO:0008006" key="3">
    <source>
        <dbReference type="Google" id="ProtNLM"/>
    </source>
</evidence>
<dbReference type="InterPro" id="IPR010069">
    <property type="entry name" value="CdiA_FHA1_rpt"/>
</dbReference>
<dbReference type="Pfam" id="PF05594">
    <property type="entry name" value="Fil_haemagg"/>
    <property type="match status" value="10"/>
</dbReference>
<reference evidence="1 2" key="1">
    <citation type="submission" date="2017-11" db="EMBL/GenBank/DDBJ databases">
        <title>Reclassification of Bisgaard taxon 7 as Conservatibacter flavescens gen. nov., sp. nov.</title>
        <authorList>
            <person name="Christensen H."/>
        </authorList>
    </citation>
    <scope>NUCLEOTIDE SEQUENCE [LARGE SCALE GENOMIC DNA]</scope>
    <source>
        <strain evidence="1 2">7_4</strain>
    </source>
</reference>
<dbReference type="Proteomes" id="UP000229329">
    <property type="component" value="Unassembled WGS sequence"/>
</dbReference>
<dbReference type="InterPro" id="IPR025157">
    <property type="entry name" value="Hemagglutinin_rpt"/>
</dbReference>
<comment type="caution">
    <text evidence="1">The sequence shown here is derived from an EMBL/GenBank/DDBJ whole genome shotgun (WGS) entry which is preliminary data.</text>
</comment>
<protein>
    <recommendedName>
        <fullName evidence="3">Toxin CdiA</fullName>
    </recommendedName>
</protein>
<feature type="non-terminal residue" evidence="1">
    <location>
        <position position="1"/>
    </location>
</feature>
<dbReference type="InterPro" id="IPR008619">
    <property type="entry name" value="Filamentous_hemagglutn_rpt"/>
</dbReference>
<dbReference type="EMBL" id="PHHA01000027">
    <property type="protein sequence ID" value="PJG84588.1"/>
    <property type="molecule type" value="Genomic_DNA"/>
</dbReference>
<dbReference type="OrthoDB" id="2664633at2"/>
<gene>
    <name evidence="1" type="ORF">CVP05_10645</name>
</gene>
<dbReference type="NCBIfam" id="TIGR01731">
    <property type="entry name" value="fil_hemag_20aa"/>
    <property type="match status" value="18"/>
</dbReference>
<dbReference type="Pfam" id="PF13332">
    <property type="entry name" value="Fil_haemagg_2"/>
    <property type="match status" value="2"/>
</dbReference>
<name>A0A2M8S0E0_9PAST</name>
<proteinExistence type="predicted"/>
<organism evidence="1 2">
    <name type="scientific">Conservatibacter flavescens</name>
    <dbReference type="NCBI Taxonomy" id="28161"/>
    <lineage>
        <taxon>Bacteria</taxon>
        <taxon>Pseudomonadati</taxon>
        <taxon>Pseudomonadota</taxon>
        <taxon>Gammaproteobacteria</taxon>
        <taxon>Pasteurellales</taxon>
        <taxon>Pasteurellaceae</taxon>
        <taxon>Conservatibacter</taxon>
    </lineage>
</organism>
<accession>A0A2M8S0E0</accession>
<dbReference type="GO" id="GO:0003824">
    <property type="term" value="F:catalytic activity"/>
    <property type="evidence" value="ECO:0007669"/>
    <property type="project" value="UniProtKB-ARBA"/>
</dbReference>